<sequence length="221" mass="24140">MSDSTPSTSTGPVNRHALTAVEKQRSQLEKLLKDPLKPAYIPAPPKDKTIRPAREMMKNVQGSSAGAGSGEFHVYKASRRREYERLKLLEEEAAKELETADFERKKRDQEEAAESKTAKNRAKRQKKKERAKGKGPAGEGNAAQSGSGNQGSSDLPIKKRRLVNGQELVFKKPGEGSGDESGSDDDARQGGSEEPTRQLQPTETEAVPEAKTAQITIVEED</sequence>
<accession>A0A8H5BGN1</accession>
<dbReference type="GO" id="GO:0005730">
    <property type="term" value="C:nucleolus"/>
    <property type="evidence" value="ECO:0007669"/>
    <property type="project" value="TreeGrafter"/>
</dbReference>
<dbReference type="PANTHER" id="PTHR13507">
    <property type="entry name" value="PRKR-INTERACTING PROTEIN 1"/>
    <property type="match status" value="1"/>
</dbReference>
<dbReference type="OrthoDB" id="10067079at2759"/>
<dbReference type="AlphaFoldDB" id="A0A8H5BGN1"/>
<dbReference type="GO" id="GO:0003725">
    <property type="term" value="F:double-stranded RNA binding"/>
    <property type="evidence" value="ECO:0007669"/>
    <property type="project" value="InterPro"/>
</dbReference>
<feature type="region of interest" description="Disordered" evidence="1">
    <location>
        <begin position="93"/>
        <end position="221"/>
    </location>
</feature>
<feature type="compositionally biased region" description="Low complexity" evidence="1">
    <location>
        <begin position="139"/>
        <end position="153"/>
    </location>
</feature>
<evidence type="ECO:0008006" key="4">
    <source>
        <dbReference type="Google" id="ProtNLM"/>
    </source>
</evidence>
<gene>
    <name evidence="2" type="ORF">D9619_001757</name>
</gene>
<name>A0A8H5BGN1_9AGAR</name>
<evidence type="ECO:0000313" key="2">
    <source>
        <dbReference type="EMBL" id="KAF5322824.1"/>
    </source>
</evidence>
<reference evidence="2 3" key="1">
    <citation type="journal article" date="2020" name="ISME J.">
        <title>Uncovering the hidden diversity of litter-decomposition mechanisms in mushroom-forming fungi.</title>
        <authorList>
            <person name="Floudas D."/>
            <person name="Bentzer J."/>
            <person name="Ahren D."/>
            <person name="Johansson T."/>
            <person name="Persson P."/>
            <person name="Tunlid A."/>
        </authorList>
    </citation>
    <scope>NUCLEOTIDE SEQUENCE [LARGE SCALE GENOMIC DNA]</scope>
    <source>
        <strain evidence="2 3">CBS 101986</strain>
    </source>
</reference>
<dbReference type="GO" id="GO:0004860">
    <property type="term" value="F:protein kinase inhibitor activity"/>
    <property type="evidence" value="ECO:0007669"/>
    <property type="project" value="TreeGrafter"/>
</dbReference>
<dbReference type="Pfam" id="PF06658">
    <property type="entry name" value="DUF1168"/>
    <property type="match status" value="1"/>
</dbReference>
<protein>
    <recommendedName>
        <fullName evidence="4">DUF1168-domain-containing protein</fullName>
    </recommendedName>
</protein>
<organism evidence="2 3">
    <name type="scientific">Psilocybe cf. subviscida</name>
    <dbReference type="NCBI Taxonomy" id="2480587"/>
    <lineage>
        <taxon>Eukaryota</taxon>
        <taxon>Fungi</taxon>
        <taxon>Dikarya</taxon>
        <taxon>Basidiomycota</taxon>
        <taxon>Agaricomycotina</taxon>
        <taxon>Agaricomycetes</taxon>
        <taxon>Agaricomycetidae</taxon>
        <taxon>Agaricales</taxon>
        <taxon>Agaricineae</taxon>
        <taxon>Strophariaceae</taxon>
        <taxon>Psilocybe</taxon>
    </lineage>
</organism>
<feature type="region of interest" description="Disordered" evidence="1">
    <location>
        <begin position="31"/>
        <end position="77"/>
    </location>
</feature>
<dbReference type="GO" id="GO:0019901">
    <property type="term" value="F:protein kinase binding"/>
    <property type="evidence" value="ECO:0007669"/>
    <property type="project" value="TreeGrafter"/>
</dbReference>
<dbReference type="InterPro" id="IPR009548">
    <property type="entry name" value="Prkrip1"/>
</dbReference>
<evidence type="ECO:0000313" key="3">
    <source>
        <dbReference type="Proteomes" id="UP000567179"/>
    </source>
</evidence>
<feature type="compositionally biased region" description="Basic and acidic residues" evidence="1">
    <location>
        <begin position="45"/>
        <end position="57"/>
    </location>
</feature>
<dbReference type="Proteomes" id="UP000567179">
    <property type="component" value="Unassembled WGS sequence"/>
</dbReference>
<feature type="compositionally biased region" description="Basic residues" evidence="1">
    <location>
        <begin position="118"/>
        <end position="133"/>
    </location>
</feature>
<comment type="caution">
    <text evidence="2">The sequence shown here is derived from an EMBL/GenBank/DDBJ whole genome shotgun (WGS) entry which is preliminary data.</text>
</comment>
<proteinExistence type="predicted"/>
<feature type="compositionally biased region" description="Basic and acidic residues" evidence="1">
    <location>
        <begin position="93"/>
        <end position="117"/>
    </location>
</feature>
<evidence type="ECO:0000256" key="1">
    <source>
        <dbReference type="SAM" id="MobiDB-lite"/>
    </source>
</evidence>
<dbReference type="PANTHER" id="PTHR13507:SF0">
    <property type="entry name" value="PRKR-INTERACTING PROTEIN 1"/>
    <property type="match status" value="1"/>
</dbReference>
<dbReference type="EMBL" id="JAACJJ010000028">
    <property type="protein sequence ID" value="KAF5322824.1"/>
    <property type="molecule type" value="Genomic_DNA"/>
</dbReference>
<keyword evidence="3" id="KW-1185">Reference proteome</keyword>